<proteinExistence type="inferred from homology"/>
<evidence type="ECO:0008006" key="6">
    <source>
        <dbReference type="Google" id="ProtNLM"/>
    </source>
</evidence>
<dbReference type="RefSeq" id="WP_068702547.1">
    <property type="nucleotide sequence ID" value="NZ_BDCR01000001.1"/>
</dbReference>
<dbReference type="PRINTS" id="PR00080">
    <property type="entry name" value="SDRFAMILY"/>
</dbReference>
<evidence type="ECO:0000313" key="4">
    <source>
        <dbReference type="EMBL" id="GAT62400.1"/>
    </source>
</evidence>
<evidence type="ECO:0000256" key="1">
    <source>
        <dbReference type="ARBA" id="ARBA00006484"/>
    </source>
</evidence>
<organism evidence="4 5">
    <name type="scientific">Paludibacter jiangxiensis</name>
    <dbReference type="NCBI Taxonomy" id="681398"/>
    <lineage>
        <taxon>Bacteria</taxon>
        <taxon>Pseudomonadati</taxon>
        <taxon>Bacteroidota</taxon>
        <taxon>Bacteroidia</taxon>
        <taxon>Bacteroidales</taxon>
        <taxon>Paludibacteraceae</taxon>
        <taxon>Paludibacter</taxon>
    </lineage>
</organism>
<dbReference type="GO" id="GO:0016616">
    <property type="term" value="F:oxidoreductase activity, acting on the CH-OH group of donors, NAD or NADP as acceptor"/>
    <property type="evidence" value="ECO:0007669"/>
    <property type="project" value="UniProtKB-ARBA"/>
</dbReference>
<dbReference type="EMBL" id="BDCR01000001">
    <property type="protein sequence ID" value="GAT62400.1"/>
    <property type="molecule type" value="Genomic_DNA"/>
</dbReference>
<evidence type="ECO:0000313" key="5">
    <source>
        <dbReference type="Proteomes" id="UP000076586"/>
    </source>
</evidence>
<dbReference type="Proteomes" id="UP000076586">
    <property type="component" value="Unassembled WGS sequence"/>
</dbReference>
<protein>
    <recommendedName>
        <fullName evidence="6">NADP-dependent 3-hydroxy acid dehydrogenase YdfG</fullName>
    </recommendedName>
</protein>
<evidence type="ECO:0000256" key="2">
    <source>
        <dbReference type="ARBA" id="ARBA00023002"/>
    </source>
</evidence>
<gene>
    <name evidence="4" type="ORF">PJIAN_1993</name>
</gene>
<name>A0A170Z7K8_9BACT</name>
<sequence>MNAFITGTTAGFGKAIALRLAKLGYNVIITGRRKERLDSLAETLRNEFSVKVLPLCFDIRDKEACRQAVESLPAEWQKIDILVNNAGLASGSAPFNEFDIEDWDKMVDTNVKGLLYISRYITPLMVAAKSGHIINLSSIAGREVYPSGNVYCATKHAVNAITQGMRIDMLKHNIKVSSISPGAAETEFSLVRFHGDQTKADAVYQGLTPLNAEDIADAVEYIVTRPAHVNINDIFITPARQANTYVYNRTDE</sequence>
<dbReference type="OrthoDB" id="9775296at2"/>
<comment type="caution">
    <text evidence="4">The sequence shown here is derived from an EMBL/GenBank/DDBJ whole genome shotgun (WGS) entry which is preliminary data.</text>
</comment>
<keyword evidence="5" id="KW-1185">Reference proteome</keyword>
<evidence type="ECO:0000256" key="3">
    <source>
        <dbReference type="RuleBase" id="RU000363"/>
    </source>
</evidence>
<reference evidence="5" key="1">
    <citation type="submission" date="2016-04" db="EMBL/GenBank/DDBJ databases">
        <title>Draft genome sequence of Paludibacter jiangxiensis strain NM7.</title>
        <authorList>
            <person name="Qiu Y."/>
            <person name="Matsuura N."/>
            <person name="Ohashi A."/>
            <person name="Tourlousse M.D."/>
            <person name="Sekiguchi Y."/>
        </authorList>
    </citation>
    <scope>NUCLEOTIDE SEQUENCE [LARGE SCALE GENOMIC DNA]</scope>
    <source>
        <strain evidence="5">NM7</strain>
    </source>
</reference>
<dbReference type="Gene3D" id="3.40.50.720">
    <property type="entry name" value="NAD(P)-binding Rossmann-like Domain"/>
    <property type="match status" value="1"/>
</dbReference>
<dbReference type="STRING" id="681398.PJIAN_1993"/>
<dbReference type="FunFam" id="3.40.50.720:FF:000047">
    <property type="entry name" value="NADP-dependent L-serine/L-allo-threonine dehydrogenase"/>
    <property type="match status" value="1"/>
</dbReference>
<dbReference type="InterPro" id="IPR002347">
    <property type="entry name" value="SDR_fam"/>
</dbReference>
<dbReference type="InterPro" id="IPR036291">
    <property type="entry name" value="NAD(P)-bd_dom_sf"/>
</dbReference>
<dbReference type="PANTHER" id="PTHR42901">
    <property type="entry name" value="ALCOHOL DEHYDROGENASE"/>
    <property type="match status" value="1"/>
</dbReference>
<dbReference type="SUPFAM" id="SSF51735">
    <property type="entry name" value="NAD(P)-binding Rossmann-fold domains"/>
    <property type="match status" value="1"/>
</dbReference>
<dbReference type="PANTHER" id="PTHR42901:SF1">
    <property type="entry name" value="ALCOHOL DEHYDROGENASE"/>
    <property type="match status" value="1"/>
</dbReference>
<dbReference type="AlphaFoldDB" id="A0A170Z7K8"/>
<dbReference type="PROSITE" id="PS00061">
    <property type="entry name" value="ADH_SHORT"/>
    <property type="match status" value="1"/>
</dbReference>
<dbReference type="InterPro" id="IPR020904">
    <property type="entry name" value="Sc_DH/Rdtase_CS"/>
</dbReference>
<keyword evidence="2" id="KW-0560">Oxidoreductase</keyword>
<dbReference type="Pfam" id="PF00106">
    <property type="entry name" value="adh_short"/>
    <property type="match status" value="1"/>
</dbReference>
<reference evidence="5" key="2">
    <citation type="journal article" date="2017" name="Genome Announc.">
        <title>Draft genome sequence of Paludibacter jiangxiensis NM7(T), a propionate-producing fermentative bacterium.</title>
        <authorList>
            <person name="Qiu Y.-L."/>
            <person name="Tourlousse D.M."/>
            <person name="Matsuura N."/>
            <person name="Ohashi A."/>
            <person name="Sekiguchi Y."/>
        </authorList>
    </citation>
    <scope>NUCLEOTIDE SEQUENCE [LARGE SCALE GENOMIC DNA]</scope>
    <source>
        <strain evidence="5">NM7</strain>
    </source>
</reference>
<dbReference type="PRINTS" id="PR00081">
    <property type="entry name" value="GDHRDH"/>
</dbReference>
<comment type="similarity">
    <text evidence="1 3">Belongs to the short-chain dehydrogenases/reductases (SDR) family.</text>
</comment>
<accession>A0A170Z7K8</accession>